<evidence type="ECO:0000313" key="2">
    <source>
        <dbReference type="Proteomes" id="UP001344906"/>
    </source>
</evidence>
<gene>
    <name evidence="1" type="ORF">KDH_73870</name>
</gene>
<sequence length="62" mass="6814">MTCARGKIGHKARTYDGRATGVHASRLHQQKTRAAAHADARVGAIKYTNKIRKKTSLISIKL</sequence>
<proteinExistence type="predicted"/>
<name>A0ABQ6G6X2_9CHLR</name>
<protein>
    <submittedName>
        <fullName evidence="1">Uncharacterized protein</fullName>
    </submittedName>
</protein>
<reference evidence="1 2" key="1">
    <citation type="submission" date="2023-02" db="EMBL/GenBank/DDBJ databases">
        <title>Dictyobacter halimunensis sp. nov., a new member of the class Ktedonobacteria from forest soil in a geothermal area.</title>
        <authorList>
            <person name="Rachmania M.K."/>
            <person name="Ningsih F."/>
            <person name="Sakai Y."/>
            <person name="Yabe S."/>
            <person name="Yokota A."/>
            <person name="Sjamsuridzal W."/>
        </authorList>
    </citation>
    <scope>NUCLEOTIDE SEQUENCE [LARGE SCALE GENOMIC DNA]</scope>
    <source>
        <strain evidence="1 2">S3.2.2.5</strain>
    </source>
</reference>
<dbReference type="Proteomes" id="UP001344906">
    <property type="component" value="Unassembled WGS sequence"/>
</dbReference>
<keyword evidence="2" id="KW-1185">Reference proteome</keyword>
<organism evidence="1 2">
    <name type="scientific">Dictyobacter halimunensis</name>
    <dbReference type="NCBI Taxonomy" id="3026934"/>
    <lineage>
        <taxon>Bacteria</taxon>
        <taxon>Bacillati</taxon>
        <taxon>Chloroflexota</taxon>
        <taxon>Ktedonobacteria</taxon>
        <taxon>Ktedonobacterales</taxon>
        <taxon>Dictyobacteraceae</taxon>
        <taxon>Dictyobacter</taxon>
    </lineage>
</organism>
<comment type="caution">
    <text evidence="1">The sequence shown here is derived from an EMBL/GenBank/DDBJ whole genome shotgun (WGS) entry which is preliminary data.</text>
</comment>
<dbReference type="EMBL" id="BSRI01000002">
    <property type="protein sequence ID" value="GLV60568.1"/>
    <property type="molecule type" value="Genomic_DNA"/>
</dbReference>
<accession>A0ABQ6G6X2</accession>
<evidence type="ECO:0000313" key="1">
    <source>
        <dbReference type="EMBL" id="GLV60568.1"/>
    </source>
</evidence>